<keyword evidence="2" id="KW-0378">Hydrolase</keyword>
<evidence type="ECO:0000313" key="2">
    <source>
        <dbReference type="EMBL" id="SNU09793.1"/>
    </source>
</evidence>
<evidence type="ECO:0000259" key="1">
    <source>
        <dbReference type="SMART" id="SM00507"/>
    </source>
</evidence>
<proteinExistence type="predicted"/>
<name>A0A239RFZ0_STREI</name>
<dbReference type="Pfam" id="PF01844">
    <property type="entry name" value="HNH"/>
    <property type="match status" value="1"/>
</dbReference>
<keyword evidence="2" id="KW-0255">Endonuclease</keyword>
<dbReference type="GO" id="GO:0003676">
    <property type="term" value="F:nucleic acid binding"/>
    <property type="evidence" value="ECO:0007669"/>
    <property type="project" value="InterPro"/>
</dbReference>
<dbReference type="InterPro" id="IPR002711">
    <property type="entry name" value="HNH"/>
</dbReference>
<dbReference type="Gene3D" id="1.10.30.50">
    <property type="match status" value="1"/>
</dbReference>
<keyword evidence="2" id="KW-0540">Nuclease</keyword>
<dbReference type="GO" id="GO:0008270">
    <property type="term" value="F:zinc ion binding"/>
    <property type="evidence" value="ECO:0007669"/>
    <property type="project" value="InterPro"/>
</dbReference>
<dbReference type="InterPro" id="IPR003615">
    <property type="entry name" value="HNH_nuc"/>
</dbReference>
<protein>
    <submittedName>
        <fullName evidence="2">HNH endonuclease</fullName>
    </submittedName>
</protein>
<organism evidence="2 3">
    <name type="scientific">Streptococcus equinus</name>
    <name type="common">Streptococcus bovis</name>
    <dbReference type="NCBI Taxonomy" id="1335"/>
    <lineage>
        <taxon>Bacteria</taxon>
        <taxon>Bacillati</taxon>
        <taxon>Bacillota</taxon>
        <taxon>Bacilli</taxon>
        <taxon>Lactobacillales</taxon>
        <taxon>Streptococcaceae</taxon>
        <taxon>Streptococcus</taxon>
    </lineage>
</organism>
<dbReference type="EMBL" id="FZRA01000012">
    <property type="protein sequence ID" value="SNU09793.1"/>
    <property type="molecule type" value="Genomic_DNA"/>
</dbReference>
<evidence type="ECO:0000313" key="3">
    <source>
        <dbReference type="Proteomes" id="UP000214649"/>
    </source>
</evidence>
<dbReference type="RefSeq" id="WP_094141276.1">
    <property type="nucleotide sequence ID" value="NZ_FZRA01000012.1"/>
</dbReference>
<reference evidence="2 3" key="1">
    <citation type="submission" date="2017-07" db="EMBL/GenBank/DDBJ databases">
        <authorList>
            <person name="Sun Z.S."/>
            <person name="Albrecht U."/>
            <person name="Echele G."/>
            <person name="Lee C.C."/>
        </authorList>
    </citation>
    <scope>NUCLEOTIDE SEQUENCE [LARGE SCALE GENOMIC DNA]</scope>
    <source>
        <strain evidence="2 3">AR3</strain>
    </source>
</reference>
<feature type="domain" description="HNH nuclease" evidence="1">
    <location>
        <begin position="20"/>
        <end position="79"/>
    </location>
</feature>
<dbReference type="GO" id="GO:0004519">
    <property type="term" value="F:endonuclease activity"/>
    <property type="evidence" value="ECO:0007669"/>
    <property type="project" value="UniProtKB-KW"/>
</dbReference>
<dbReference type="AlphaFoldDB" id="A0A239RFZ0"/>
<accession>A0A239RFZ0</accession>
<dbReference type="SMART" id="SM00507">
    <property type="entry name" value="HNHc"/>
    <property type="match status" value="1"/>
</dbReference>
<gene>
    <name evidence="2" type="ORF">SAMN05216470_2020</name>
</gene>
<dbReference type="CDD" id="cd00085">
    <property type="entry name" value="HNHc"/>
    <property type="match status" value="1"/>
</dbReference>
<dbReference type="Proteomes" id="UP000214649">
    <property type="component" value="Unassembled WGS sequence"/>
</dbReference>
<sequence>MAKDTRPDRHGPHRVAFEKNKKVILKTRNVCGICGKPVDKSLKYPHPLSPVIDHIIPVAKGGHPSDIDNLQLAHWHCNRQKSDKLYNDEPSKGKGTNVIGNRNLPQTINWLNYVSK</sequence>